<dbReference type="InterPro" id="IPR001205">
    <property type="entry name" value="RNA-dir_pol_C"/>
</dbReference>
<evidence type="ECO:0000256" key="1">
    <source>
        <dbReference type="ARBA" id="ARBA00022484"/>
    </source>
</evidence>
<organism evidence="7">
    <name type="scientific">Racomitrium varium deltapartitivirus</name>
    <dbReference type="NCBI Taxonomy" id="2933094"/>
    <lineage>
        <taxon>Viruses</taxon>
        <taxon>Riboviria</taxon>
        <taxon>Orthornavirae</taxon>
        <taxon>Pisuviricota</taxon>
        <taxon>Duplopiviricetes</taxon>
        <taxon>Durnavirales</taxon>
        <taxon>Partitiviridae</taxon>
        <taxon>Deltapartitivirus</taxon>
    </lineage>
</organism>
<dbReference type="SUPFAM" id="SSF56672">
    <property type="entry name" value="DNA/RNA polymerases"/>
    <property type="match status" value="1"/>
</dbReference>
<dbReference type="GO" id="GO:0000166">
    <property type="term" value="F:nucleotide binding"/>
    <property type="evidence" value="ECO:0007669"/>
    <property type="project" value="UniProtKB-KW"/>
</dbReference>
<keyword evidence="5" id="KW-0693">Viral RNA replication</keyword>
<evidence type="ECO:0000256" key="3">
    <source>
        <dbReference type="ARBA" id="ARBA00022695"/>
    </source>
</evidence>
<dbReference type="InterPro" id="IPR043502">
    <property type="entry name" value="DNA/RNA_pol_sf"/>
</dbReference>
<protein>
    <submittedName>
        <fullName evidence="7">RNA-dependent RNA polymerase</fullName>
    </submittedName>
</protein>
<keyword evidence="2" id="KW-0808">Transferase</keyword>
<dbReference type="Pfam" id="PF00680">
    <property type="entry name" value="RdRP_1"/>
    <property type="match status" value="1"/>
</dbReference>
<dbReference type="InterPro" id="IPR043128">
    <property type="entry name" value="Rev_trsase/Diguanyl_cyclase"/>
</dbReference>
<evidence type="ECO:0000256" key="2">
    <source>
        <dbReference type="ARBA" id="ARBA00022679"/>
    </source>
</evidence>
<keyword evidence="4" id="KW-0547">Nucleotide-binding</keyword>
<dbReference type="InterPro" id="IPR007094">
    <property type="entry name" value="RNA-dir_pol_PSvirus"/>
</dbReference>
<evidence type="ECO:0000256" key="5">
    <source>
        <dbReference type="ARBA" id="ARBA00022953"/>
    </source>
</evidence>
<dbReference type="GO" id="GO:0003968">
    <property type="term" value="F:RNA-directed RNA polymerase activity"/>
    <property type="evidence" value="ECO:0007669"/>
    <property type="project" value="UniProtKB-KW"/>
</dbReference>
<dbReference type="GO" id="GO:0039694">
    <property type="term" value="P:viral RNA genome replication"/>
    <property type="evidence" value="ECO:0007669"/>
    <property type="project" value="InterPro"/>
</dbReference>
<dbReference type="EMBL" id="OX380404">
    <property type="protein sequence ID" value="CAI5383895.1"/>
    <property type="molecule type" value="Genomic_RNA"/>
</dbReference>
<gene>
    <name evidence="7" type="primary">RNA-dependent RNA polymerase</name>
</gene>
<evidence type="ECO:0000256" key="4">
    <source>
        <dbReference type="ARBA" id="ARBA00022741"/>
    </source>
</evidence>
<dbReference type="PROSITE" id="PS50507">
    <property type="entry name" value="RDRP_SSRNA_POS"/>
    <property type="match status" value="1"/>
</dbReference>
<name>A0A9C7LLS5_9VIRU</name>
<accession>A0A9C7LLS5</accession>
<dbReference type="GO" id="GO:0006351">
    <property type="term" value="P:DNA-templated transcription"/>
    <property type="evidence" value="ECO:0007669"/>
    <property type="project" value="InterPro"/>
</dbReference>
<dbReference type="GO" id="GO:0003723">
    <property type="term" value="F:RNA binding"/>
    <property type="evidence" value="ECO:0007669"/>
    <property type="project" value="InterPro"/>
</dbReference>
<sequence length="452" mass="52052">MTIYNLDHLPTRVPREEFLQLEDQFVCDALRLLGPRRLQHDLASYSSSYYTLEGHLASLECYNRPVIDAPNTAAWNTTKQHVQGIFRSFGKCDATSYWSFDSVKWESSSAAGYGYTGQKGENENYHKAKTIAAKCAFNVLEGKSFDELINSTPDVAFVRTQLSYLPIKQKIRNVWGEAFHYIILEGLYACPLIEYFKENDTFYFLGADPLLEVPLKIQERVSGSTAVYMIDWSEFDATCQPWEIYFAFSLLKSMLRFPPEEGGQLFDFLVELFIFRKVLKPDGTLVLKDIGIPSGSYFTNLIGSIINYTRIQFIWFSLSGEFVNTTVQGDDSITSVSNTQVIHPIDMTRLAQPLGWKLTWEKCKIGYINDDVTFLSRTVRGYQMYRTELDLIRRACYPEYPNEDPTISTLRVYSLWRDGGMESDILFNVYEYLSNKYGCAQALPREHNLVRF</sequence>
<keyword evidence="1 7" id="KW-0696">RNA-directed RNA polymerase</keyword>
<evidence type="ECO:0000259" key="6">
    <source>
        <dbReference type="PROSITE" id="PS50507"/>
    </source>
</evidence>
<evidence type="ECO:0000313" key="7">
    <source>
        <dbReference type="EMBL" id="CAI5383895.1"/>
    </source>
</evidence>
<proteinExistence type="predicted"/>
<feature type="domain" description="RdRp catalytic" evidence="6">
    <location>
        <begin position="225"/>
        <end position="344"/>
    </location>
</feature>
<dbReference type="Gene3D" id="3.30.70.270">
    <property type="match status" value="1"/>
</dbReference>
<keyword evidence="3" id="KW-0548">Nucleotidyltransferase</keyword>
<reference evidence="7" key="1">
    <citation type="submission" date="2022-11" db="EMBL/GenBank/DDBJ databases">
        <authorList>
            <person name="Mifsud CO J."/>
            <person name="Holmes C E."/>
            <person name="Gallagher V R."/>
            <person name="Geoghegan L J."/>
        </authorList>
    </citation>
    <scope>NUCLEOTIDE SEQUENCE</scope>
</reference>